<dbReference type="RefSeq" id="WP_116683801.1">
    <property type="nucleotide sequence ID" value="NZ_QURL01000005.1"/>
</dbReference>
<reference evidence="2 3" key="1">
    <citation type="submission" date="2018-08" db="EMBL/GenBank/DDBJ databases">
        <title>Fulvimarina sp. 85, whole genome shotgun sequence.</title>
        <authorList>
            <person name="Tuo L."/>
        </authorList>
    </citation>
    <scope>NUCLEOTIDE SEQUENCE [LARGE SCALE GENOMIC DNA]</scope>
    <source>
        <strain evidence="2 3">85</strain>
    </source>
</reference>
<organism evidence="2 3">
    <name type="scientific">Fulvimarina endophytica</name>
    <dbReference type="NCBI Taxonomy" id="2293836"/>
    <lineage>
        <taxon>Bacteria</taxon>
        <taxon>Pseudomonadati</taxon>
        <taxon>Pseudomonadota</taxon>
        <taxon>Alphaproteobacteria</taxon>
        <taxon>Hyphomicrobiales</taxon>
        <taxon>Aurantimonadaceae</taxon>
        <taxon>Fulvimarina</taxon>
    </lineage>
</organism>
<dbReference type="Proteomes" id="UP000264310">
    <property type="component" value="Unassembled WGS sequence"/>
</dbReference>
<comment type="caution">
    <text evidence="2">The sequence shown here is derived from an EMBL/GenBank/DDBJ whole genome shotgun (WGS) entry which is preliminary data.</text>
</comment>
<dbReference type="PANTHER" id="PTHR37953">
    <property type="entry name" value="UPF0127 PROTEIN MJ1496"/>
    <property type="match status" value="1"/>
</dbReference>
<keyword evidence="3" id="KW-1185">Reference proteome</keyword>
<gene>
    <name evidence="2" type="ORF">DYI37_13630</name>
</gene>
<dbReference type="InterPro" id="IPR038695">
    <property type="entry name" value="Saro_0823-like_sf"/>
</dbReference>
<name>A0A371X1S5_9HYPH</name>
<sequence>MRMLAKGLAAGFVVLAGLGLFAASGIAADDSVRIVTGDTTHVIDAEIADTDEERRTGLMFREEMAPDHGMLFDFGDSREVTMWMENTLIPLDMLFIEEDGTILSIKRNAEPLSRAVIPSGGPVRYVLELNGGAAKRLGIEPGDRVEHELIAPSGQAG</sequence>
<dbReference type="OrthoDB" id="9808290at2"/>
<evidence type="ECO:0000313" key="2">
    <source>
        <dbReference type="EMBL" id="RFC62984.1"/>
    </source>
</evidence>
<keyword evidence="1" id="KW-0732">Signal</keyword>
<dbReference type="Pfam" id="PF02643">
    <property type="entry name" value="DUF192"/>
    <property type="match status" value="1"/>
</dbReference>
<dbReference type="Gene3D" id="2.60.120.1140">
    <property type="entry name" value="Protein of unknown function DUF192"/>
    <property type="match status" value="1"/>
</dbReference>
<evidence type="ECO:0000256" key="1">
    <source>
        <dbReference type="SAM" id="SignalP"/>
    </source>
</evidence>
<dbReference type="AlphaFoldDB" id="A0A371X1S5"/>
<dbReference type="InterPro" id="IPR003795">
    <property type="entry name" value="DUF192"/>
</dbReference>
<dbReference type="PANTHER" id="PTHR37953:SF1">
    <property type="entry name" value="UPF0127 PROTEIN MJ1496"/>
    <property type="match status" value="1"/>
</dbReference>
<proteinExistence type="predicted"/>
<evidence type="ECO:0000313" key="3">
    <source>
        <dbReference type="Proteomes" id="UP000264310"/>
    </source>
</evidence>
<protein>
    <submittedName>
        <fullName evidence="2">DUF192 domain-containing protein</fullName>
    </submittedName>
</protein>
<accession>A0A371X1S5</accession>
<feature type="signal peptide" evidence="1">
    <location>
        <begin position="1"/>
        <end position="22"/>
    </location>
</feature>
<dbReference type="EMBL" id="QURL01000005">
    <property type="protein sequence ID" value="RFC62984.1"/>
    <property type="molecule type" value="Genomic_DNA"/>
</dbReference>
<feature type="chain" id="PRO_5017043868" evidence="1">
    <location>
        <begin position="23"/>
        <end position="157"/>
    </location>
</feature>